<dbReference type="GO" id="GO:0005886">
    <property type="term" value="C:plasma membrane"/>
    <property type="evidence" value="ECO:0007669"/>
    <property type="project" value="TreeGrafter"/>
</dbReference>
<keyword evidence="1" id="KW-1133">Transmembrane helix</keyword>
<dbReference type="Gene3D" id="3.40.50.620">
    <property type="entry name" value="HUPs"/>
    <property type="match status" value="1"/>
</dbReference>
<dbReference type="Pfam" id="PF02698">
    <property type="entry name" value="DUF218"/>
    <property type="match status" value="1"/>
</dbReference>
<evidence type="ECO:0000313" key="3">
    <source>
        <dbReference type="EMBL" id="OGL81578.1"/>
    </source>
</evidence>
<feature type="transmembrane region" description="Helical" evidence="1">
    <location>
        <begin position="39"/>
        <end position="60"/>
    </location>
</feature>
<dbReference type="PANTHER" id="PTHR30336:SF4">
    <property type="entry name" value="ENVELOPE BIOGENESIS FACTOR ELYC"/>
    <property type="match status" value="1"/>
</dbReference>
<feature type="domain" description="DUF218" evidence="2">
    <location>
        <begin position="84"/>
        <end position="257"/>
    </location>
</feature>
<evidence type="ECO:0000259" key="2">
    <source>
        <dbReference type="Pfam" id="PF02698"/>
    </source>
</evidence>
<organism evidence="3 4">
    <name type="scientific">Candidatus Uhrbacteria bacterium RIFCSPLOWO2_01_FULL_47_24</name>
    <dbReference type="NCBI Taxonomy" id="1802401"/>
    <lineage>
        <taxon>Bacteria</taxon>
        <taxon>Candidatus Uhriibacteriota</taxon>
    </lineage>
</organism>
<dbReference type="STRING" id="1802401.A3B21_04125"/>
<evidence type="ECO:0000313" key="4">
    <source>
        <dbReference type="Proteomes" id="UP000176897"/>
    </source>
</evidence>
<accession>A0A1F7UV31</accession>
<dbReference type="InterPro" id="IPR014729">
    <property type="entry name" value="Rossmann-like_a/b/a_fold"/>
</dbReference>
<feature type="transmembrane region" description="Helical" evidence="1">
    <location>
        <begin position="12"/>
        <end position="30"/>
    </location>
</feature>
<keyword evidence="1" id="KW-0812">Transmembrane</keyword>
<keyword evidence="1" id="KW-0472">Membrane</keyword>
<dbReference type="InterPro" id="IPR051599">
    <property type="entry name" value="Cell_Envelope_Assoc"/>
</dbReference>
<name>A0A1F7UV31_9BACT</name>
<dbReference type="Proteomes" id="UP000176897">
    <property type="component" value="Unassembled WGS sequence"/>
</dbReference>
<dbReference type="CDD" id="cd06259">
    <property type="entry name" value="YdcF-like"/>
    <property type="match status" value="1"/>
</dbReference>
<dbReference type="EMBL" id="MGEJ01000004">
    <property type="protein sequence ID" value="OGL81578.1"/>
    <property type="molecule type" value="Genomic_DNA"/>
</dbReference>
<reference evidence="3 4" key="1">
    <citation type="journal article" date="2016" name="Nat. Commun.">
        <title>Thousands of microbial genomes shed light on interconnected biogeochemical processes in an aquifer system.</title>
        <authorList>
            <person name="Anantharaman K."/>
            <person name="Brown C.T."/>
            <person name="Hug L.A."/>
            <person name="Sharon I."/>
            <person name="Castelle C.J."/>
            <person name="Probst A.J."/>
            <person name="Thomas B.C."/>
            <person name="Singh A."/>
            <person name="Wilkins M.J."/>
            <person name="Karaoz U."/>
            <person name="Brodie E.L."/>
            <person name="Williams K.H."/>
            <person name="Hubbard S.S."/>
            <person name="Banfield J.F."/>
        </authorList>
    </citation>
    <scope>NUCLEOTIDE SEQUENCE [LARGE SCALE GENOMIC DNA]</scope>
</reference>
<dbReference type="InterPro" id="IPR003848">
    <property type="entry name" value="DUF218"/>
</dbReference>
<evidence type="ECO:0000256" key="1">
    <source>
        <dbReference type="SAM" id="Phobius"/>
    </source>
</evidence>
<dbReference type="GO" id="GO:0043164">
    <property type="term" value="P:Gram-negative-bacterium-type cell wall biogenesis"/>
    <property type="evidence" value="ECO:0007669"/>
    <property type="project" value="TreeGrafter"/>
</dbReference>
<gene>
    <name evidence="3" type="ORF">A3B21_04125</name>
</gene>
<proteinExistence type="predicted"/>
<sequence>MFVLLKMIKPLVLPPTLIFIGMGIALVCLYRRRVRIAKYALLGTLIFYYLLSIEPTAFILTRSLVKDVSRSAILIKTVADNPPEAIVILAGGANPKDEARLLSELSGASWRRLWRGLELYRQLDGKMPILYSGDSGDPFEPPSGEALLARQYAVAMGIPEESFWVETVSRTTAESAVAIRRILDKRFPDHAQHRVILVTSAWHLPRAKKSLEREGIEITPAPADFPTTMKLTLNPLSFVPSIEHFTLSYLAIHEWIGMGAYSVLDALNLSSFDAEKGI</sequence>
<dbReference type="PANTHER" id="PTHR30336">
    <property type="entry name" value="INNER MEMBRANE PROTEIN, PROBABLE PERMEASE"/>
    <property type="match status" value="1"/>
</dbReference>
<dbReference type="GO" id="GO:0000270">
    <property type="term" value="P:peptidoglycan metabolic process"/>
    <property type="evidence" value="ECO:0007669"/>
    <property type="project" value="TreeGrafter"/>
</dbReference>
<dbReference type="AlphaFoldDB" id="A0A1F7UV31"/>
<protein>
    <recommendedName>
        <fullName evidence="2">DUF218 domain-containing protein</fullName>
    </recommendedName>
</protein>
<comment type="caution">
    <text evidence="3">The sequence shown here is derived from an EMBL/GenBank/DDBJ whole genome shotgun (WGS) entry which is preliminary data.</text>
</comment>